<dbReference type="RefSeq" id="WP_179914461.1">
    <property type="nucleotide sequence ID" value="NZ_JACBYE010000063.1"/>
</dbReference>
<dbReference type="InterPro" id="IPR001646">
    <property type="entry name" value="5peptide_repeat"/>
</dbReference>
<evidence type="ECO:0000313" key="3">
    <source>
        <dbReference type="Proteomes" id="UP000561011"/>
    </source>
</evidence>
<protein>
    <recommendedName>
        <fullName evidence="4">Pentapeptide repeat-containing protein</fullName>
    </recommendedName>
</protein>
<organism evidence="2 3">
    <name type="scientific">Sanguibacter inulinus</name>
    <dbReference type="NCBI Taxonomy" id="60922"/>
    <lineage>
        <taxon>Bacteria</taxon>
        <taxon>Bacillati</taxon>
        <taxon>Actinomycetota</taxon>
        <taxon>Actinomycetes</taxon>
        <taxon>Micrococcales</taxon>
        <taxon>Sanguibacteraceae</taxon>
        <taxon>Sanguibacter</taxon>
    </lineage>
</organism>
<gene>
    <name evidence="2" type="ORF">HZZ10_17220</name>
</gene>
<proteinExistence type="predicted"/>
<dbReference type="Proteomes" id="UP000561011">
    <property type="component" value="Unassembled WGS sequence"/>
</dbReference>
<accession>A0A853F0A0</accession>
<feature type="region of interest" description="Disordered" evidence="1">
    <location>
        <begin position="245"/>
        <end position="268"/>
    </location>
</feature>
<comment type="caution">
    <text evidence="2">The sequence shown here is derived from an EMBL/GenBank/DDBJ whole genome shotgun (WGS) entry which is preliminary data.</text>
</comment>
<reference evidence="2 3" key="1">
    <citation type="submission" date="2020-07" db="EMBL/GenBank/DDBJ databases">
        <title>MOT database genomes.</title>
        <authorList>
            <person name="Joseph S."/>
            <person name="Aduse-Opoku J."/>
            <person name="Hashim A."/>
            <person name="Wade W."/>
            <person name="Curtis M."/>
        </authorList>
    </citation>
    <scope>NUCLEOTIDE SEQUENCE [LARGE SCALE GENOMIC DNA]</scope>
    <source>
        <strain evidence="2 3">DSM 100099</strain>
    </source>
</reference>
<dbReference type="Gene3D" id="2.160.20.80">
    <property type="entry name" value="E3 ubiquitin-protein ligase SopA"/>
    <property type="match status" value="1"/>
</dbReference>
<name>A0A853F0A0_9MICO</name>
<evidence type="ECO:0000256" key="1">
    <source>
        <dbReference type="SAM" id="MobiDB-lite"/>
    </source>
</evidence>
<dbReference type="AlphaFoldDB" id="A0A853F0A0"/>
<sequence>MTHETARPSGAAALRRRWDENRVAEVRDQLVQQAKIARGPHRVVSPWGAPDVVPVDLRGFPAGKGGLAVHYLTLEALDLSHMKGRLHVYQSELVACTLDGATLAVGSILGRRLERCSLVAARMPKVRLAGTFVDCDFGGASLRGATLGENATFERCSFDATDLSDARFVGGRFVDCTFGTAVVSPLTSFERCELRGGGPPVGALRLERCTVDGERIADRWDGRAGAEEIEDRYLADYVEAVVAGRAEGVPLEPESPRRSTGRGGSGGR</sequence>
<keyword evidence="3" id="KW-1185">Reference proteome</keyword>
<dbReference type="EMBL" id="JACBYE010000063">
    <property type="protein sequence ID" value="NYS95252.1"/>
    <property type="molecule type" value="Genomic_DNA"/>
</dbReference>
<dbReference type="Pfam" id="PF00805">
    <property type="entry name" value="Pentapeptide"/>
    <property type="match status" value="1"/>
</dbReference>
<evidence type="ECO:0000313" key="2">
    <source>
        <dbReference type="EMBL" id="NYS95252.1"/>
    </source>
</evidence>
<dbReference type="SUPFAM" id="SSF141571">
    <property type="entry name" value="Pentapeptide repeat-like"/>
    <property type="match status" value="1"/>
</dbReference>
<evidence type="ECO:0008006" key="4">
    <source>
        <dbReference type="Google" id="ProtNLM"/>
    </source>
</evidence>